<evidence type="ECO:0000256" key="1">
    <source>
        <dbReference type="ARBA" id="ARBA00004141"/>
    </source>
</evidence>
<dbReference type="GO" id="GO:0051606">
    <property type="term" value="P:detection of stimulus"/>
    <property type="evidence" value="ECO:0007669"/>
    <property type="project" value="UniProtKB-ARBA"/>
</dbReference>
<feature type="transmembrane region" description="Helical" evidence="6">
    <location>
        <begin position="183"/>
        <end position="216"/>
    </location>
</feature>
<dbReference type="Proteomes" id="UP001634394">
    <property type="component" value="Unassembled WGS sequence"/>
</dbReference>
<evidence type="ECO:0000256" key="2">
    <source>
        <dbReference type="ARBA" id="ARBA00022692"/>
    </source>
</evidence>
<sequence>MRLTKVEDLTQSATVLSDKLEVAIKPFLACLSIAGLRHRRIVTEEENISIFRQLLRRKYMFYAIIILLLLWSNFLFSLKDFASVHAFDGKLCRDIISSAWFLQVAIYAANDLVMGRYWPSFYMAWDKYTESTGTKTRSMVRNLAIFLTIFYVCWVVSSGVFLTTSALQASRANTTVVLSSIEAIFVNIFLFTAYFYFVSTWFLLTAQFALACFMFYRSFQEQYRDLKADVEEKGCVSNTIELHRLRHDNLCRLIIQADNIFSMFIFVTVATAIPLIVFTLYFVMFETTDTFSYGATWWSVVLCTVQLFIVFIGGAAVNAAAHGSLDLLYKIDLEDFPIDKLQKLNIFLSRLNARSIGFSAFDLFIIDKPTVVTFFGSILTYAIVVIQFRSGTSGSLAVACCNRTSA</sequence>
<keyword evidence="4 6" id="KW-0472">Membrane</keyword>
<comment type="subcellular location">
    <subcellularLocation>
        <location evidence="1">Membrane</location>
        <topology evidence="1">Multi-pass membrane protein</topology>
    </subcellularLocation>
</comment>
<dbReference type="AlphaFoldDB" id="A0ABD3WTS2"/>
<feature type="transmembrane region" description="Helical" evidence="6">
    <location>
        <begin position="139"/>
        <end position="163"/>
    </location>
</feature>
<dbReference type="GO" id="GO:0016020">
    <property type="term" value="C:membrane"/>
    <property type="evidence" value="ECO:0007669"/>
    <property type="project" value="UniProtKB-SubCell"/>
</dbReference>
<organism evidence="7 8">
    <name type="scientific">Sinanodonta woodiana</name>
    <name type="common">Chinese pond mussel</name>
    <name type="synonym">Anodonta woodiana</name>
    <dbReference type="NCBI Taxonomy" id="1069815"/>
    <lineage>
        <taxon>Eukaryota</taxon>
        <taxon>Metazoa</taxon>
        <taxon>Spiralia</taxon>
        <taxon>Lophotrochozoa</taxon>
        <taxon>Mollusca</taxon>
        <taxon>Bivalvia</taxon>
        <taxon>Autobranchia</taxon>
        <taxon>Heteroconchia</taxon>
        <taxon>Palaeoheterodonta</taxon>
        <taxon>Unionida</taxon>
        <taxon>Unionoidea</taxon>
        <taxon>Unionidae</taxon>
        <taxon>Unioninae</taxon>
        <taxon>Sinanodonta</taxon>
    </lineage>
</organism>
<accession>A0ABD3WTS2</accession>
<keyword evidence="3 6" id="KW-1133">Transmembrane helix</keyword>
<dbReference type="EMBL" id="JBJQND010000005">
    <property type="protein sequence ID" value="KAL3876886.1"/>
    <property type="molecule type" value="Genomic_DNA"/>
</dbReference>
<evidence type="ECO:0000256" key="6">
    <source>
        <dbReference type="SAM" id="Phobius"/>
    </source>
</evidence>
<dbReference type="PANTHER" id="PTHR21421">
    <property type="entry name" value="GUSTATORY RECEPTOR"/>
    <property type="match status" value="1"/>
</dbReference>
<name>A0ABD3WTS2_SINWO</name>
<protein>
    <recommendedName>
        <fullName evidence="9">Gustatory receptor</fullName>
    </recommendedName>
</protein>
<keyword evidence="2 6" id="KW-0812">Transmembrane</keyword>
<proteinExistence type="predicted"/>
<comment type="caution">
    <text evidence="7">The sequence shown here is derived from an EMBL/GenBank/DDBJ whole genome shotgun (WGS) entry which is preliminary data.</text>
</comment>
<dbReference type="GO" id="GO:0038023">
    <property type="term" value="F:signaling receptor activity"/>
    <property type="evidence" value="ECO:0007669"/>
    <property type="project" value="UniProtKB-ARBA"/>
</dbReference>
<feature type="transmembrane region" description="Helical" evidence="6">
    <location>
        <begin position="59"/>
        <end position="78"/>
    </location>
</feature>
<evidence type="ECO:0000256" key="5">
    <source>
        <dbReference type="ARBA" id="ARBA00023170"/>
    </source>
</evidence>
<dbReference type="Pfam" id="PF08395">
    <property type="entry name" value="7tm_7"/>
    <property type="match status" value="1"/>
</dbReference>
<evidence type="ECO:0000313" key="8">
    <source>
        <dbReference type="Proteomes" id="UP001634394"/>
    </source>
</evidence>
<evidence type="ECO:0000256" key="4">
    <source>
        <dbReference type="ARBA" id="ARBA00023136"/>
    </source>
</evidence>
<evidence type="ECO:0008006" key="9">
    <source>
        <dbReference type="Google" id="ProtNLM"/>
    </source>
</evidence>
<gene>
    <name evidence="7" type="ORF">ACJMK2_034667</name>
</gene>
<keyword evidence="8" id="KW-1185">Reference proteome</keyword>
<feature type="transmembrane region" description="Helical" evidence="6">
    <location>
        <begin position="296"/>
        <end position="321"/>
    </location>
</feature>
<feature type="transmembrane region" description="Helical" evidence="6">
    <location>
        <begin position="260"/>
        <end position="284"/>
    </location>
</feature>
<dbReference type="InterPro" id="IPR013604">
    <property type="entry name" value="7TM_chemorcpt"/>
</dbReference>
<evidence type="ECO:0000313" key="7">
    <source>
        <dbReference type="EMBL" id="KAL3876886.1"/>
    </source>
</evidence>
<dbReference type="PANTHER" id="PTHR21421:SF29">
    <property type="entry name" value="GUSTATORY RECEPTOR 5A FOR TREHALOSE-RELATED"/>
    <property type="match status" value="1"/>
</dbReference>
<reference evidence="7 8" key="1">
    <citation type="submission" date="2024-11" db="EMBL/GenBank/DDBJ databases">
        <title>Chromosome-level genome assembly of the freshwater bivalve Anodonta woodiana.</title>
        <authorList>
            <person name="Chen X."/>
        </authorList>
    </citation>
    <scope>NUCLEOTIDE SEQUENCE [LARGE SCALE GENOMIC DNA]</scope>
    <source>
        <strain evidence="7">MN2024</strain>
        <tissue evidence="7">Gills</tissue>
    </source>
</reference>
<evidence type="ECO:0000256" key="3">
    <source>
        <dbReference type="ARBA" id="ARBA00022989"/>
    </source>
</evidence>
<keyword evidence="5" id="KW-0675">Receptor</keyword>